<proteinExistence type="predicted"/>
<dbReference type="SUPFAM" id="SSF51735">
    <property type="entry name" value="NAD(P)-binding Rossmann-fold domains"/>
    <property type="match status" value="1"/>
</dbReference>
<accession>A0A1H1JJ30</accession>
<reference evidence="2" key="1">
    <citation type="submission" date="2016-10" db="EMBL/GenBank/DDBJ databases">
        <authorList>
            <person name="Varghese N."/>
            <person name="Submissions S."/>
        </authorList>
    </citation>
    <scope>NUCLEOTIDE SEQUENCE [LARGE SCALE GENOMIC DNA]</scope>
    <source>
        <strain evidence="2">DUS833</strain>
    </source>
</reference>
<dbReference type="NCBIfam" id="NF006141">
    <property type="entry name" value="PRK08291.1"/>
    <property type="match status" value="1"/>
</dbReference>
<keyword evidence="2" id="KW-1185">Reference proteome</keyword>
<dbReference type="AlphaFoldDB" id="A0A1H1JJ30"/>
<dbReference type="STRING" id="157910.SAMN05445850_4981"/>
<protein>
    <submittedName>
        <fullName evidence="1">Ornithine cyclodeaminase</fullName>
    </submittedName>
</protein>
<dbReference type="InterPro" id="IPR023401">
    <property type="entry name" value="ODC_N"/>
</dbReference>
<sequence length="334" mass="34831">MTSITLLGEAELRKLVPLDLAAIDQIEAAFVALATEAVAMPPILRLDLPAHNGEVDVKTAWLPRLDSFAIKVSPGFFDNPSLGLPSLNGLMLVLSAKTGLTEAVLLDNGYLTAIRTAAAGAVAARWLAKAHTPQVAVIGAGEQARLQLRALMLVRCVERVCVWARDAASALRFSAEVNDTLGVRCDVAASVHDALAEADVAITTTPSRTPLIEAADLHPGLHITAMGSDAEHKNEIAPAALAAARYVCDRAQQTRVLGELHHALAVGTMRDDAAIVELGQVIAKQAAGRTSDADVTICDLTGTGAQDTAIAALALQRARAAKAGTTFGNDAPLK</sequence>
<name>A0A1H1JJ30_9BURK</name>
<dbReference type="RefSeq" id="WP_090807700.1">
    <property type="nucleotide sequence ID" value="NZ_FNKX01000002.1"/>
</dbReference>
<dbReference type="InterPro" id="IPR003462">
    <property type="entry name" value="ODC_Mu_crystall"/>
</dbReference>
<dbReference type="GO" id="GO:0005737">
    <property type="term" value="C:cytoplasm"/>
    <property type="evidence" value="ECO:0007669"/>
    <property type="project" value="TreeGrafter"/>
</dbReference>
<evidence type="ECO:0000313" key="1">
    <source>
        <dbReference type="EMBL" id="SDR50041.1"/>
    </source>
</evidence>
<dbReference type="NCBIfam" id="TIGR02992">
    <property type="entry name" value="ectoine_eutC"/>
    <property type="match status" value="1"/>
</dbReference>
<dbReference type="Gene3D" id="3.40.50.720">
    <property type="entry name" value="NAD(P)-binding Rossmann-like Domain"/>
    <property type="match status" value="1"/>
</dbReference>
<dbReference type="InterPro" id="IPR014334">
    <property type="entry name" value="Ectoine_EutC"/>
</dbReference>
<dbReference type="EMBL" id="FNKX01000002">
    <property type="protein sequence ID" value="SDR50041.1"/>
    <property type="molecule type" value="Genomic_DNA"/>
</dbReference>
<dbReference type="Proteomes" id="UP000199365">
    <property type="component" value="Unassembled WGS sequence"/>
</dbReference>
<dbReference type="InterPro" id="IPR036291">
    <property type="entry name" value="NAD(P)-bd_dom_sf"/>
</dbReference>
<dbReference type="PANTHER" id="PTHR13812:SF19">
    <property type="entry name" value="KETIMINE REDUCTASE MU-CRYSTALLIN"/>
    <property type="match status" value="1"/>
</dbReference>
<evidence type="ECO:0000313" key="2">
    <source>
        <dbReference type="Proteomes" id="UP000199365"/>
    </source>
</evidence>
<dbReference type="PANTHER" id="PTHR13812">
    <property type="entry name" value="KETIMINE REDUCTASE MU-CRYSTALLIN"/>
    <property type="match status" value="1"/>
</dbReference>
<dbReference type="Gene3D" id="3.30.1780.10">
    <property type="entry name" value="ornithine cyclodeaminase, domain 1"/>
    <property type="match status" value="1"/>
</dbReference>
<dbReference type="PIRSF" id="PIRSF001439">
    <property type="entry name" value="CryM"/>
    <property type="match status" value="1"/>
</dbReference>
<dbReference type="Pfam" id="PF02423">
    <property type="entry name" value="OCD_Mu_crystall"/>
    <property type="match status" value="1"/>
</dbReference>
<organism evidence="1 2">
    <name type="scientific">Paraburkholderia tuberum</name>
    <dbReference type="NCBI Taxonomy" id="157910"/>
    <lineage>
        <taxon>Bacteria</taxon>
        <taxon>Pseudomonadati</taxon>
        <taxon>Pseudomonadota</taxon>
        <taxon>Betaproteobacteria</taxon>
        <taxon>Burkholderiales</taxon>
        <taxon>Burkholderiaceae</taxon>
        <taxon>Paraburkholderia</taxon>
    </lineage>
</organism>
<gene>
    <name evidence="1" type="ORF">SAMN05445850_4981</name>
</gene>